<accession>A0ABV7XX14</accession>
<protein>
    <recommendedName>
        <fullName evidence="4">Cytochrome C</fullName>
    </recommendedName>
</protein>
<evidence type="ECO:0000313" key="2">
    <source>
        <dbReference type="EMBL" id="MFC3756828.1"/>
    </source>
</evidence>
<reference evidence="3" key="1">
    <citation type="journal article" date="2019" name="Int. J. Syst. Evol. Microbiol.">
        <title>The Global Catalogue of Microorganisms (GCM) 10K type strain sequencing project: providing services to taxonomists for standard genome sequencing and annotation.</title>
        <authorList>
            <consortium name="The Broad Institute Genomics Platform"/>
            <consortium name="The Broad Institute Genome Sequencing Center for Infectious Disease"/>
            <person name="Wu L."/>
            <person name="Ma J."/>
        </authorList>
    </citation>
    <scope>NUCLEOTIDE SEQUENCE [LARGE SCALE GENOMIC DNA]</scope>
    <source>
        <strain evidence="3">CECT 7798</strain>
    </source>
</reference>
<dbReference type="PROSITE" id="PS51257">
    <property type="entry name" value="PROKAR_LIPOPROTEIN"/>
    <property type="match status" value="1"/>
</dbReference>
<sequence>MKKNIPQIILILAVSAIALSCRQNDIMDEPESQIIHNPENRKNFSKKNQDTILKDINPAADPPIKDTHDWRITENNP</sequence>
<proteinExistence type="predicted"/>
<keyword evidence="3" id="KW-1185">Reference proteome</keyword>
<name>A0ABV7XX14_9FLAO</name>
<feature type="region of interest" description="Disordered" evidence="1">
    <location>
        <begin position="54"/>
        <end position="77"/>
    </location>
</feature>
<evidence type="ECO:0000256" key="1">
    <source>
        <dbReference type="SAM" id="MobiDB-lite"/>
    </source>
</evidence>
<evidence type="ECO:0008006" key="4">
    <source>
        <dbReference type="Google" id="ProtNLM"/>
    </source>
</evidence>
<dbReference type="RefSeq" id="WP_290297587.1">
    <property type="nucleotide sequence ID" value="NZ_JAUFQR010000001.1"/>
</dbReference>
<gene>
    <name evidence="2" type="ORF">ACFONJ_12685</name>
</gene>
<dbReference type="Proteomes" id="UP001595735">
    <property type="component" value="Unassembled WGS sequence"/>
</dbReference>
<comment type="caution">
    <text evidence="2">The sequence shown here is derived from an EMBL/GenBank/DDBJ whole genome shotgun (WGS) entry which is preliminary data.</text>
</comment>
<evidence type="ECO:0000313" key="3">
    <source>
        <dbReference type="Proteomes" id="UP001595735"/>
    </source>
</evidence>
<feature type="compositionally biased region" description="Basic and acidic residues" evidence="1">
    <location>
        <begin position="63"/>
        <end position="77"/>
    </location>
</feature>
<organism evidence="2 3">
    <name type="scientific">Chryseobacterium tructae</name>
    <dbReference type="NCBI Taxonomy" id="1037380"/>
    <lineage>
        <taxon>Bacteria</taxon>
        <taxon>Pseudomonadati</taxon>
        <taxon>Bacteroidota</taxon>
        <taxon>Flavobacteriia</taxon>
        <taxon>Flavobacteriales</taxon>
        <taxon>Weeksellaceae</taxon>
        <taxon>Chryseobacterium group</taxon>
        <taxon>Chryseobacterium</taxon>
    </lineage>
</organism>
<dbReference type="EMBL" id="JBHRYO010000002">
    <property type="protein sequence ID" value="MFC3756828.1"/>
    <property type="molecule type" value="Genomic_DNA"/>
</dbReference>